<evidence type="ECO:0000256" key="6">
    <source>
        <dbReference type="PROSITE-ProRule" id="PRU10141"/>
    </source>
</evidence>
<dbReference type="GO" id="GO:0005634">
    <property type="term" value="C:nucleus"/>
    <property type="evidence" value="ECO:0007669"/>
    <property type="project" value="TreeGrafter"/>
</dbReference>
<sequence>MNDTSPDGPSEVYPKSIACGAIHTSKTLAVPSCPILSLEIIDSPLPRPKRLRRRYYASAEPLMVHTSFPQQSKSQESSPNNDIRLMTASKTPNSSSLSRKSTSSIRSFFRRAQHRHDTASTFKGLGSGQQSQESQDIPRSNSAILSCSSECVPQADMACSYGNSASRKKVSHFHSLRDRIKFAALPRPQPLSKKLIRPPSVGHTLQHRDTSAFVIPANVGAGSESRRLSTNLPDEFIVDSCELSREFCSGSRIPGKCGKEIGKGATATVRIFFRKGGSKGVQYAVKQFRKCGRHEDKREYGQKIKSEFSIANSLHHPNIVKTIRLCKSHGRWYHVMEYCDHGELYSLIQRGYLEEEDNLCFFKQLLRGVAFLHQHGIAHRDIKPENLLVTSEGHLKITDFGVSEVFSGIHPGLRAAGGQCGKSMDENRKCSSGVCGSLPYISPEVLTENGDYDPRSLDVWSCAIVCITLFFHGIPWQAAKPEDPGYSKFLAGWHKFLLRNPRGKVTKTEYPSCGEAFEALPSSRLRRIILKMLHPDPDMRITIDEVLRHQWIKNIECCSPETSHVANPNAPMDSSDSVSTQDARKKVAKIHHHLPPPRT</sequence>
<feature type="region of interest" description="Disordered" evidence="7">
    <location>
        <begin position="563"/>
        <end position="599"/>
    </location>
</feature>
<evidence type="ECO:0000256" key="3">
    <source>
        <dbReference type="ARBA" id="ARBA00022741"/>
    </source>
</evidence>
<evidence type="ECO:0000256" key="7">
    <source>
        <dbReference type="SAM" id="MobiDB-lite"/>
    </source>
</evidence>
<dbReference type="PROSITE" id="PS50011">
    <property type="entry name" value="PROTEIN_KINASE_DOM"/>
    <property type="match status" value="1"/>
</dbReference>
<dbReference type="InterPro" id="IPR017441">
    <property type="entry name" value="Protein_kinase_ATP_BS"/>
</dbReference>
<dbReference type="PANTHER" id="PTHR24345:SF0">
    <property type="entry name" value="CELL CYCLE SERINE_THREONINE-PROTEIN KINASE CDC5_MSD2"/>
    <property type="match status" value="1"/>
</dbReference>
<reference evidence="9" key="1">
    <citation type="submission" date="2021-12" db="EMBL/GenBank/DDBJ databases">
        <title>Convergent genome expansion in fungi linked to evolution of root-endophyte symbiosis.</title>
        <authorList>
            <consortium name="DOE Joint Genome Institute"/>
            <person name="Ke Y.-H."/>
            <person name="Bonito G."/>
            <person name="Liao H.-L."/>
            <person name="Looney B."/>
            <person name="Rojas-Flechas A."/>
            <person name="Nash J."/>
            <person name="Hameed K."/>
            <person name="Schadt C."/>
            <person name="Martin F."/>
            <person name="Crous P.W."/>
            <person name="Miettinen O."/>
            <person name="Magnuson J.K."/>
            <person name="Labbe J."/>
            <person name="Jacobson D."/>
            <person name="Doktycz M.J."/>
            <person name="Veneault-Fourrey C."/>
            <person name="Kuo A."/>
            <person name="Mondo S."/>
            <person name="Calhoun S."/>
            <person name="Riley R."/>
            <person name="Ohm R."/>
            <person name="LaButti K."/>
            <person name="Andreopoulos B."/>
            <person name="Pangilinan J."/>
            <person name="Nolan M."/>
            <person name="Tritt A."/>
            <person name="Clum A."/>
            <person name="Lipzen A."/>
            <person name="Daum C."/>
            <person name="Barry K."/>
            <person name="Grigoriev I.V."/>
            <person name="Vilgalys R."/>
        </authorList>
    </citation>
    <scope>NUCLEOTIDE SEQUENCE</scope>
    <source>
        <strain evidence="9">PMI_201</strain>
    </source>
</reference>
<dbReference type="GeneID" id="70241067"/>
<keyword evidence="2" id="KW-0808">Transferase</keyword>
<dbReference type="CDD" id="cd13994">
    <property type="entry name" value="STKc_HAL4_like"/>
    <property type="match status" value="1"/>
</dbReference>
<keyword evidence="4 9" id="KW-0418">Kinase</keyword>
<feature type="compositionally biased region" description="Low complexity" evidence="7">
    <location>
        <begin position="89"/>
        <end position="107"/>
    </location>
</feature>
<evidence type="ECO:0000256" key="2">
    <source>
        <dbReference type="ARBA" id="ARBA00022679"/>
    </source>
</evidence>
<evidence type="ECO:0000313" key="10">
    <source>
        <dbReference type="Proteomes" id="UP001201262"/>
    </source>
</evidence>
<dbReference type="AlphaFoldDB" id="A0AAD4KWX6"/>
<dbReference type="InterPro" id="IPR008271">
    <property type="entry name" value="Ser/Thr_kinase_AS"/>
</dbReference>
<dbReference type="EMBL" id="JAJTJA010000003">
    <property type="protein sequence ID" value="KAH8701815.1"/>
    <property type="molecule type" value="Genomic_DNA"/>
</dbReference>
<dbReference type="Pfam" id="PF00069">
    <property type="entry name" value="Pkinase"/>
    <property type="match status" value="1"/>
</dbReference>
<feature type="compositionally biased region" description="Polar residues" evidence="7">
    <location>
        <begin position="67"/>
        <end position="81"/>
    </location>
</feature>
<evidence type="ECO:0000256" key="1">
    <source>
        <dbReference type="ARBA" id="ARBA00022527"/>
    </source>
</evidence>
<evidence type="ECO:0000256" key="4">
    <source>
        <dbReference type="ARBA" id="ARBA00022777"/>
    </source>
</evidence>
<feature type="binding site" evidence="6">
    <location>
        <position position="286"/>
    </location>
    <ligand>
        <name>ATP</name>
        <dbReference type="ChEBI" id="CHEBI:30616"/>
    </ligand>
</feature>
<accession>A0AAD4KWX6</accession>
<feature type="domain" description="Protein kinase" evidence="8">
    <location>
        <begin position="255"/>
        <end position="552"/>
    </location>
</feature>
<dbReference type="Gene3D" id="1.10.510.10">
    <property type="entry name" value="Transferase(Phosphotransferase) domain 1"/>
    <property type="match status" value="1"/>
</dbReference>
<feature type="region of interest" description="Disordered" evidence="7">
    <location>
        <begin position="66"/>
        <end position="140"/>
    </location>
</feature>
<proteinExistence type="predicted"/>
<comment type="caution">
    <text evidence="9">The sequence shown here is derived from an EMBL/GenBank/DDBJ whole genome shotgun (WGS) entry which is preliminary data.</text>
</comment>
<dbReference type="PROSITE" id="PS00107">
    <property type="entry name" value="PROTEIN_KINASE_ATP"/>
    <property type="match status" value="1"/>
</dbReference>
<protein>
    <submittedName>
        <fullName evidence="9">Kinase-like domain-containing protein</fullName>
    </submittedName>
</protein>
<dbReference type="InterPro" id="IPR000719">
    <property type="entry name" value="Prot_kinase_dom"/>
</dbReference>
<keyword evidence="3 6" id="KW-0547">Nucleotide-binding</keyword>
<dbReference type="GO" id="GO:0005524">
    <property type="term" value="F:ATP binding"/>
    <property type="evidence" value="ECO:0007669"/>
    <property type="project" value="UniProtKB-UniRule"/>
</dbReference>
<keyword evidence="10" id="KW-1185">Reference proteome</keyword>
<keyword evidence="5 6" id="KW-0067">ATP-binding</keyword>
<organism evidence="9 10">
    <name type="scientific">Talaromyces proteolyticus</name>
    <dbReference type="NCBI Taxonomy" id="1131652"/>
    <lineage>
        <taxon>Eukaryota</taxon>
        <taxon>Fungi</taxon>
        <taxon>Dikarya</taxon>
        <taxon>Ascomycota</taxon>
        <taxon>Pezizomycotina</taxon>
        <taxon>Eurotiomycetes</taxon>
        <taxon>Eurotiomycetidae</taxon>
        <taxon>Eurotiales</taxon>
        <taxon>Trichocomaceae</taxon>
        <taxon>Talaromyces</taxon>
        <taxon>Talaromyces sect. Bacilispori</taxon>
    </lineage>
</organism>
<dbReference type="Proteomes" id="UP001201262">
    <property type="component" value="Unassembled WGS sequence"/>
</dbReference>
<name>A0AAD4KWX6_9EURO</name>
<dbReference type="SUPFAM" id="SSF56112">
    <property type="entry name" value="Protein kinase-like (PK-like)"/>
    <property type="match status" value="1"/>
</dbReference>
<feature type="compositionally biased region" description="Basic residues" evidence="7">
    <location>
        <begin position="586"/>
        <end position="599"/>
    </location>
</feature>
<keyword evidence="1" id="KW-0723">Serine/threonine-protein kinase</keyword>
<dbReference type="InterPro" id="IPR011009">
    <property type="entry name" value="Kinase-like_dom_sf"/>
</dbReference>
<dbReference type="SMART" id="SM00220">
    <property type="entry name" value="S_TKc"/>
    <property type="match status" value="1"/>
</dbReference>
<dbReference type="PANTHER" id="PTHR24345">
    <property type="entry name" value="SERINE/THREONINE-PROTEIN KINASE PLK"/>
    <property type="match status" value="1"/>
</dbReference>
<dbReference type="PROSITE" id="PS00108">
    <property type="entry name" value="PROTEIN_KINASE_ST"/>
    <property type="match status" value="1"/>
</dbReference>
<evidence type="ECO:0000256" key="5">
    <source>
        <dbReference type="ARBA" id="ARBA00022840"/>
    </source>
</evidence>
<evidence type="ECO:0000313" key="9">
    <source>
        <dbReference type="EMBL" id="KAH8701815.1"/>
    </source>
</evidence>
<dbReference type="RefSeq" id="XP_046075191.1">
    <property type="nucleotide sequence ID" value="XM_046210780.1"/>
</dbReference>
<evidence type="ECO:0000259" key="8">
    <source>
        <dbReference type="PROSITE" id="PS50011"/>
    </source>
</evidence>
<dbReference type="GO" id="GO:0004674">
    <property type="term" value="F:protein serine/threonine kinase activity"/>
    <property type="evidence" value="ECO:0007669"/>
    <property type="project" value="UniProtKB-KW"/>
</dbReference>
<feature type="compositionally biased region" description="Polar residues" evidence="7">
    <location>
        <begin position="563"/>
        <end position="581"/>
    </location>
</feature>
<gene>
    <name evidence="9" type="ORF">BGW36DRAFT_290739</name>
</gene>